<dbReference type="PROSITE" id="PS50995">
    <property type="entry name" value="HTH_MARR_2"/>
    <property type="match status" value="1"/>
</dbReference>
<accession>A0A543GCD2</accession>
<organism evidence="2 3">
    <name type="scientific">Pseudonocardia cypriaca</name>
    <dbReference type="NCBI Taxonomy" id="882449"/>
    <lineage>
        <taxon>Bacteria</taxon>
        <taxon>Bacillati</taxon>
        <taxon>Actinomycetota</taxon>
        <taxon>Actinomycetes</taxon>
        <taxon>Pseudonocardiales</taxon>
        <taxon>Pseudonocardiaceae</taxon>
        <taxon>Pseudonocardia</taxon>
    </lineage>
</organism>
<dbReference type="RefSeq" id="WP_246121639.1">
    <property type="nucleotide sequence ID" value="NZ_VFPH01000001.1"/>
</dbReference>
<dbReference type="AlphaFoldDB" id="A0A543GCD2"/>
<evidence type="ECO:0000259" key="1">
    <source>
        <dbReference type="PROSITE" id="PS50995"/>
    </source>
</evidence>
<dbReference type="InterPro" id="IPR036388">
    <property type="entry name" value="WH-like_DNA-bd_sf"/>
</dbReference>
<sequence length="163" mass="17925">MLHDASTPPDDIDVLGRVGSLLRRADLALLATKEPPLRRLGVSGSLYSVLMNIQVAPGLTGAELARVVGVTPQAIAPLVAKLVDRGWIERRPHPRHANVQELHLTDSGRREAAAADRVLAHLEDHLRRSLGDEDHRRLRELLGRVIELLPAWTPPVGQEQDGR</sequence>
<dbReference type="GO" id="GO:0006950">
    <property type="term" value="P:response to stress"/>
    <property type="evidence" value="ECO:0007669"/>
    <property type="project" value="TreeGrafter"/>
</dbReference>
<dbReference type="SMART" id="SM00347">
    <property type="entry name" value="HTH_MARR"/>
    <property type="match status" value="1"/>
</dbReference>
<gene>
    <name evidence="2" type="ORF">FB388_1093</name>
</gene>
<dbReference type="InterPro" id="IPR000835">
    <property type="entry name" value="HTH_MarR-typ"/>
</dbReference>
<dbReference type="Proteomes" id="UP000319818">
    <property type="component" value="Unassembled WGS sequence"/>
</dbReference>
<dbReference type="PANTHER" id="PTHR33164">
    <property type="entry name" value="TRANSCRIPTIONAL REGULATOR, MARR FAMILY"/>
    <property type="match status" value="1"/>
</dbReference>
<feature type="domain" description="HTH marR-type" evidence="1">
    <location>
        <begin position="15"/>
        <end position="147"/>
    </location>
</feature>
<keyword evidence="3" id="KW-1185">Reference proteome</keyword>
<name>A0A543GCD2_9PSEU</name>
<dbReference type="InterPro" id="IPR036390">
    <property type="entry name" value="WH_DNA-bd_sf"/>
</dbReference>
<dbReference type="InterPro" id="IPR039422">
    <property type="entry name" value="MarR/SlyA-like"/>
</dbReference>
<proteinExistence type="predicted"/>
<evidence type="ECO:0000313" key="2">
    <source>
        <dbReference type="EMBL" id="TQM43743.1"/>
    </source>
</evidence>
<evidence type="ECO:0000313" key="3">
    <source>
        <dbReference type="Proteomes" id="UP000319818"/>
    </source>
</evidence>
<dbReference type="PANTHER" id="PTHR33164:SF43">
    <property type="entry name" value="HTH-TYPE TRANSCRIPTIONAL REPRESSOR YETL"/>
    <property type="match status" value="1"/>
</dbReference>
<reference evidence="2 3" key="1">
    <citation type="submission" date="2019-06" db="EMBL/GenBank/DDBJ databases">
        <title>Sequencing the genomes of 1000 actinobacteria strains.</title>
        <authorList>
            <person name="Klenk H.-P."/>
        </authorList>
    </citation>
    <scope>NUCLEOTIDE SEQUENCE [LARGE SCALE GENOMIC DNA]</scope>
    <source>
        <strain evidence="2 3">DSM 45511</strain>
    </source>
</reference>
<dbReference type="GO" id="GO:0003700">
    <property type="term" value="F:DNA-binding transcription factor activity"/>
    <property type="evidence" value="ECO:0007669"/>
    <property type="project" value="InterPro"/>
</dbReference>
<dbReference type="EMBL" id="VFPH01000001">
    <property type="protein sequence ID" value="TQM43743.1"/>
    <property type="molecule type" value="Genomic_DNA"/>
</dbReference>
<dbReference type="Pfam" id="PF12802">
    <property type="entry name" value="MarR_2"/>
    <property type="match status" value="1"/>
</dbReference>
<dbReference type="SUPFAM" id="SSF46785">
    <property type="entry name" value="Winged helix' DNA-binding domain"/>
    <property type="match status" value="1"/>
</dbReference>
<protein>
    <submittedName>
        <fullName evidence="2">MarR family transcriptional regulator</fullName>
    </submittedName>
</protein>
<comment type="caution">
    <text evidence="2">The sequence shown here is derived from an EMBL/GenBank/DDBJ whole genome shotgun (WGS) entry which is preliminary data.</text>
</comment>
<dbReference type="Gene3D" id="1.10.10.10">
    <property type="entry name" value="Winged helix-like DNA-binding domain superfamily/Winged helix DNA-binding domain"/>
    <property type="match status" value="1"/>
</dbReference>